<dbReference type="Proteomes" id="UP000735302">
    <property type="component" value="Unassembled WGS sequence"/>
</dbReference>
<dbReference type="EMBL" id="BLXT01005400">
    <property type="protein sequence ID" value="GFO22572.1"/>
    <property type="molecule type" value="Genomic_DNA"/>
</dbReference>
<keyword evidence="2" id="KW-1185">Reference proteome</keyword>
<protein>
    <submittedName>
        <fullName evidence="1">Uncharacterized protein</fullName>
    </submittedName>
</protein>
<evidence type="ECO:0000313" key="2">
    <source>
        <dbReference type="Proteomes" id="UP000735302"/>
    </source>
</evidence>
<dbReference type="AlphaFoldDB" id="A0AAV4BTA8"/>
<accession>A0AAV4BTA8</accession>
<organism evidence="1 2">
    <name type="scientific">Plakobranchus ocellatus</name>
    <dbReference type="NCBI Taxonomy" id="259542"/>
    <lineage>
        <taxon>Eukaryota</taxon>
        <taxon>Metazoa</taxon>
        <taxon>Spiralia</taxon>
        <taxon>Lophotrochozoa</taxon>
        <taxon>Mollusca</taxon>
        <taxon>Gastropoda</taxon>
        <taxon>Heterobranchia</taxon>
        <taxon>Euthyneura</taxon>
        <taxon>Panpulmonata</taxon>
        <taxon>Sacoglossa</taxon>
        <taxon>Placobranchoidea</taxon>
        <taxon>Plakobranchidae</taxon>
        <taxon>Plakobranchus</taxon>
    </lineage>
</organism>
<name>A0AAV4BTA8_9GAST</name>
<proteinExistence type="predicted"/>
<reference evidence="1 2" key="1">
    <citation type="journal article" date="2021" name="Elife">
        <title>Chloroplast acquisition without the gene transfer in kleptoplastic sea slugs, Plakobranchus ocellatus.</title>
        <authorList>
            <person name="Maeda T."/>
            <person name="Takahashi S."/>
            <person name="Yoshida T."/>
            <person name="Shimamura S."/>
            <person name="Takaki Y."/>
            <person name="Nagai Y."/>
            <person name="Toyoda A."/>
            <person name="Suzuki Y."/>
            <person name="Arimoto A."/>
            <person name="Ishii H."/>
            <person name="Satoh N."/>
            <person name="Nishiyama T."/>
            <person name="Hasebe M."/>
            <person name="Maruyama T."/>
            <person name="Minagawa J."/>
            <person name="Obokata J."/>
            <person name="Shigenobu S."/>
        </authorList>
    </citation>
    <scope>NUCLEOTIDE SEQUENCE [LARGE SCALE GENOMIC DNA]</scope>
</reference>
<sequence length="159" mass="17851">MKHYCVETSAILISGQGQKVKATLLSAVITCREKSEPRRPLRMSLVDVRPMTVPSHETLSQDRKLPLERRTHAQYPVIFRAGNNKQWRDVGWAAMIINFSPCFPIRVSGLQKSGWVLCEHGGEDETHGTGLGFDPATLRTMDEQSTDCAIILNSEHLHN</sequence>
<comment type="caution">
    <text evidence="1">The sequence shown here is derived from an EMBL/GenBank/DDBJ whole genome shotgun (WGS) entry which is preliminary data.</text>
</comment>
<gene>
    <name evidence="1" type="ORF">PoB_004907700</name>
</gene>
<evidence type="ECO:0000313" key="1">
    <source>
        <dbReference type="EMBL" id="GFO22572.1"/>
    </source>
</evidence>